<evidence type="ECO:0008006" key="4">
    <source>
        <dbReference type="Google" id="ProtNLM"/>
    </source>
</evidence>
<dbReference type="AlphaFoldDB" id="A0A518B4A0"/>
<dbReference type="Proteomes" id="UP000317093">
    <property type="component" value="Chromosome"/>
</dbReference>
<dbReference type="OrthoDB" id="582213at2"/>
<sequence length="155" mass="17218">MGRYLEQLFAGKRIESLQREVAELRKELDEARLAVATLSEASERSRLREQARIDAATYDAFFPLFRDLTPILARLLADSRGHDHLEQPVDQLLETLQFHGLETTGTLGAEVPFDPNLHDAPRDAGLTAGESVVVRARGLGFKGARLRKIGVSRQG</sequence>
<keyword evidence="3" id="KW-1185">Reference proteome</keyword>
<feature type="coiled-coil region" evidence="1">
    <location>
        <begin position="7"/>
        <end position="41"/>
    </location>
</feature>
<protein>
    <recommendedName>
        <fullName evidence="4">Protein GrpE</fullName>
    </recommendedName>
</protein>
<dbReference type="RefSeq" id="WP_145258354.1">
    <property type="nucleotide sequence ID" value="NZ_CP036279.1"/>
</dbReference>
<dbReference type="KEGG" id="knv:Pan216_26730"/>
<proteinExistence type="predicted"/>
<organism evidence="2 3">
    <name type="scientific">Kolteria novifilia</name>
    <dbReference type="NCBI Taxonomy" id="2527975"/>
    <lineage>
        <taxon>Bacteria</taxon>
        <taxon>Pseudomonadati</taxon>
        <taxon>Planctomycetota</taxon>
        <taxon>Planctomycetia</taxon>
        <taxon>Kolteriales</taxon>
        <taxon>Kolteriaceae</taxon>
        <taxon>Kolteria</taxon>
    </lineage>
</organism>
<name>A0A518B4A0_9BACT</name>
<evidence type="ECO:0000256" key="1">
    <source>
        <dbReference type="SAM" id="Coils"/>
    </source>
</evidence>
<accession>A0A518B4A0</accession>
<evidence type="ECO:0000313" key="3">
    <source>
        <dbReference type="Proteomes" id="UP000317093"/>
    </source>
</evidence>
<gene>
    <name evidence="2" type="ORF">Pan216_26730</name>
</gene>
<evidence type="ECO:0000313" key="2">
    <source>
        <dbReference type="EMBL" id="QDU61808.1"/>
    </source>
</evidence>
<reference evidence="2 3" key="1">
    <citation type="submission" date="2019-02" db="EMBL/GenBank/DDBJ databases">
        <title>Deep-cultivation of Planctomycetes and their phenomic and genomic characterization uncovers novel biology.</title>
        <authorList>
            <person name="Wiegand S."/>
            <person name="Jogler M."/>
            <person name="Boedeker C."/>
            <person name="Pinto D."/>
            <person name="Vollmers J."/>
            <person name="Rivas-Marin E."/>
            <person name="Kohn T."/>
            <person name="Peeters S.H."/>
            <person name="Heuer A."/>
            <person name="Rast P."/>
            <person name="Oberbeckmann S."/>
            <person name="Bunk B."/>
            <person name="Jeske O."/>
            <person name="Meyerdierks A."/>
            <person name="Storesund J.E."/>
            <person name="Kallscheuer N."/>
            <person name="Luecker S."/>
            <person name="Lage O.M."/>
            <person name="Pohl T."/>
            <person name="Merkel B.J."/>
            <person name="Hornburger P."/>
            <person name="Mueller R.-W."/>
            <person name="Bruemmer F."/>
            <person name="Labrenz M."/>
            <person name="Spormann A.M."/>
            <person name="Op den Camp H."/>
            <person name="Overmann J."/>
            <person name="Amann R."/>
            <person name="Jetten M.S.M."/>
            <person name="Mascher T."/>
            <person name="Medema M.H."/>
            <person name="Devos D.P."/>
            <person name="Kaster A.-K."/>
            <person name="Ovreas L."/>
            <person name="Rohde M."/>
            <person name="Galperin M.Y."/>
            <person name="Jogler C."/>
        </authorList>
    </citation>
    <scope>NUCLEOTIDE SEQUENCE [LARGE SCALE GENOMIC DNA]</scope>
    <source>
        <strain evidence="2 3">Pan216</strain>
    </source>
</reference>
<keyword evidence="1" id="KW-0175">Coiled coil</keyword>
<dbReference type="EMBL" id="CP036279">
    <property type="protein sequence ID" value="QDU61808.1"/>
    <property type="molecule type" value="Genomic_DNA"/>
</dbReference>